<keyword evidence="2" id="KW-0732">Signal</keyword>
<feature type="signal peptide" evidence="2">
    <location>
        <begin position="1"/>
        <end position="32"/>
    </location>
</feature>
<feature type="chain" id="PRO_5047174719" evidence="2">
    <location>
        <begin position="33"/>
        <end position="175"/>
    </location>
</feature>
<evidence type="ECO:0000256" key="1">
    <source>
        <dbReference type="SAM" id="Phobius"/>
    </source>
</evidence>
<proteinExistence type="predicted"/>
<comment type="caution">
    <text evidence="3">The sequence shown here is derived from an EMBL/GenBank/DDBJ whole genome shotgun (WGS) entry which is preliminary data.</text>
</comment>
<dbReference type="EMBL" id="JALHAT010000002">
    <property type="protein sequence ID" value="MCJ1959383.1"/>
    <property type="molecule type" value="Genomic_DNA"/>
</dbReference>
<keyword evidence="4" id="KW-1185">Reference proteome</keyword>
<organism evidence="3 4">
    <name type="scientific">Novosphingobium mangrovi</name>
    <name type="common">ex Hu et al. 2023</name>
    <dbReference type="NCBI Taxonomy" id="2930094"/>
    <lineage>
        <taxon>Bacteria</taxon>
        <taxon>Pseudomonadati</taxon>
        <taxon>Pseudomonadota</taxon>
        <taxon>Alphaproteobacteria</taxon>
        <taxon>Sphingomonadales</taxon>
        <taxon>Sphingomonadaceae</taxon>
        <taxon>Novosphingobium</taxon>
    </lineage>
</organism>
<keyword evidence="1" id="KW-0812">Transmembrane</keyword>
<sequence>MQTLMNSKLGKGLVGTVAVGAMAASTATPAMARDGGGGVDAGTVIAGALVVGGIAALAASASNDRDRYAYGHPRGRDRSYGRGFRGVSSRDAVDRCVAAATRTAHRYSGRARVTDIRDVDRKDYGYKIKGRIAVEDRRGGRWDRRSRVDTGKFTCKVDYRGGLRDLDFSGIRGLR</sequence>
<keyword evidence="1" id="KW-0472">Membrane</keyword>
<evidence type="ECO:0000256" key="2">
    <source>
        <dbReference type="SAM" id="SignalP"/>
    </source>
</evidence>
<reference evidence="3" key="1">
    <citation type="submission" date="2022-03" db="EMBL/GenBank/DDBJ databases">
        <title>Identification of a novel bacterium isolated from mangrove sediments.</title>
        <authorList>
            <person name="Pan X."/>
        </authorList>
    </citation>
    <scope>NUCLEOTIDE SEQUENCE</scope>
    <source>
        <strain evidence="3">B2637</strain>
    </source>
</reference>
<keyword evidence="1" id="KW-1133">Transmembrane helix</keyword>
<evidence type="ECO:0000313" key="3">
    <source>
        <dbReference type="EMBL" id="MCJ1959383.1"/>
    </source>
</evidence>
<dbReference type="Proteomes" id="UP001162802">
    <property type="component" value="Unassembled WGS sequence"/>
</dbReference>
<feature type="transmembrane region" description="Helical" evidence="1">
    <location>
        <begin position="42"/>
        <end position="61"/>
    </location>
</feature>
<gene>
    <name evidence="3" type="ORF">MTR65_01640</name>
</gene>
<dbReference type="RefSeq" id="WP_243796582.1">
    <property type="nucleotide sequence ID" value="NZ_JALHAT010000002.1"/>
</dbReference>
<protein>
    <submittedName>
        <fullName evidence="3">Uncharacterized protein</fullName>
    </submittedName>
</protein>
<accession>A0ABT0A898</accession>
<name>A0ABT0A898_9SPHN</name>
<evidence type="ECO:0000313" key="4">
    <source>
        <dbReference type="Proteomes" id="UP001162802"/>
    </source>
</evidence>